<protein>
    <submittedName>
        <fullName evidence="2">Uncharacterized protein</fullName>
    </submittedName>
</protein>
<organism evidence="2 3">
    <name type="scientific">Actinoplanes couchii</name>
    <dbReference type="NCBI Taxonomy" id="403638"/>
    <lineage>
        <taxon>Bacteria</taxon>
        <taxon>Bacillati</taxon>
        <taxon>Actinomycetota</taxon>
        <taxon>Actinomycetes</taxon>
        <taxon>Micromonosporales</taxon>
        <taxon>Micromonosporaceae</taxon>
        <taxon>Actinoplanes</taxon>
    </lineage>
</organism>
<dbReference type="Proteomes" id="UP000612282">
    <property type="component" value="Unassembled WGS sequence"/>
</dbReference>
<evidence type="ECO:0000313" key="3">
    <source>
        <dbReference type="Proteomes" id="UP000612282"/>
    </source>
</evidence>
<evidence type="ECO:0000313" key="2">
    <source>
        <dbReference type="EMBL" id="GID54617.1"/>
    </source>
</evidence>
<evidence type="ECO:0000256" key="1">
    <source>
        <dbReference type="SAM" id="MobiDB-lite"/>
    </source>
</evidence>
<sequence length="139" mass="15175">MRTEFLADSTELTPSLHLVPEAGQFPPVPAPGTWERMLLKSGAGREFVVVNTSGKLVKPVLRVGDKSYPPGGVSESAVLIAAVAPKVPMVLEPRVRPGGQGDELQRDRDRRLVDEDETRLARYPAVTSVRRSSLSFTVR</sequence>
<name>A0ABQ3X806_9ACTN</name>
<keyword evidence="3" id="KW-1185">Reference proteome</keyword>
<accession>A0ABQ3X806</accession>
<reference evidence="2 3" key="1">
    <citation type="submission" date="2021-01" db="EMBL/GenBank/DDBJ databases">
        <title>Whole genome shotgun sequence of Actinoplanes couchii NBRC 106145.</title>
        <authorList>
            <person name="Komaki H."/>
            <person name="Tamura T."/>
        </authorList>
    </citation>
    <scope>NUCLEOTIDE SEQUENCE [LARGE SCALE GENOMIC DNA]</scope>
    <source>
        <strain evidence="2 3">NBRC 106145</strain>
    </source>
</reference>
<gene>
    <name evidence="2" type="ORF">Aco03nite_030210</name>
</gene>
<proteinExistence type="predicted"/>
<feature type="compositionally biased region" description="Basic and acidic residues" evidence="1">
    <location>
        <begin position="103"/>
        <end position="113"/>
    </location>
</feature>
<feature type="region of interest" description="Disordered" evidence="1">
    <location>
        <begin position="92"/>
        <end position="117"/>
    </location>
</feature>
<dbReference type="EMBL" id="BOMG01000042">
    <property type="protein sequence ID" value="GID54617.1"/>
    <property type="molecule type" value="Genomic_DNA"/>
</dbReference>
<comment type="caution">
    <text evidence="2">The sequence shown here is derived from an EMBL/GenBank/DDBJ whole genome shotgun (WGS) entry which is preliminary data.</text>
</comment>